<sequence length="92" mass="9860">MENDKTILNNAVFSGFAGGYDSVPGVGNVPPAGIPLPNIDTNGNYRIGANLPHVDPTHFRGIVHWGPEQILSRSQVEIIPIVQSVKDQTGSR</sequence>
<dbReference type="Proteomes" id="UP000663860">
    <property type="component" value="Unassembled WGS sequence"/>
</dbReference>
<gene>
    <name evidence="1" type="ORF">IZO911_LOCUS10126</name>
    <name evidence="4" type="ORF">KXQ929_LOCUS34655</name>
    <name evidence="3" type="ORF">OKA104_LOCUS2306</name>
    <name evidence="2" type="ORF">VCS650_LOCUS15285</name>
</gene>
<dbReference type="EMBL" id="CAJNOE010000073">
    <property type="protein sequence ID" value="CAF0861008.1"/>
    <property type="molecule type" value="Genomic_DNA"/>
</dbReference>
<dbReference type="Proteomes" id="UP000663891">
    <property type="component" value="Unassembled WGS sequence"/>
</dbReference>
<dbReference type="Proteomes" id="UP000663881">
    <property type="component" value="Unassembled WGS sequence"/>
</dbReference>
<dbReference type="EMBL" id="CAJOAY010000063">
    <property type="protein sequence ID" value="CAF3515711.1"/>
    <property type="molecule type" value="Genomic_DNA"/>
</dbReference>
<comment type="caution">
    <text evidence="1">The sequence shown here is derived from an EMBL/GenBank/DDBJ whole genome shotgun (WGS) entry which is preliminary data.</text>
</comment>
<reference evidence="1" key="1">
    <citation type="submission" date="2021-02" db="EMBL/GenBank/DDBJ databases">
        <authorList>
            <person name="Nowell W R."/>
        </authorList>
    </citation>
    <scope>NUCLEOTIDE SEQUENCE</scope>
</reference>
<name>A0A813X6S3_9BILA</name>
<dbReference type="Proteomes" id="UP000663868">
    <property type="component" value="Unassembled WGS sequence"/>
</dbReference>
<dbReference type="EMBL" id="CAJOBB010004787">
    <property type="protein sequence ID" value="CAF4103280.1"/>
    <property type="molecule type" value="Genomic_DNA"/>
</dbReference>
<accession>A0A813X6S3</accession>
<proteinExistence type="predicted"/>
<evidence type="ECO:0000313" key="5">
    <source>
        <dbReference type="Proteomes" id="UP000663860"/>
    </source>
</evidence>
<organism evidence="1 5">
    <name type="scientific">Adineta steineri</name>
    <dbReference type="NCBI Taxonomy" id="433720"/>
    <lineage>
        <taxon>Eukaryota</taxon>
        <taxon>Metazoa</taxon>
        <taxon>Spiralia</taxon>
        <taxon>Gnathifera</taxon>
        <taxon>Rotifera</taxon>
        <taxon>Eurotatoria</taxon>
        <taxon>Bdelloidea</taxon>
        <taxon>Adinetida</taxon>
        <taxon>Adinetidae</taxon>
        <taxon>Adineta</taxon>
    </lineage>
</organism>
<dbReference type="OrthoDB" id="10271101at2759"/>
<evidence type="ECO:0000313" key="1">
    <source>
        <dbReference type="EMBL" id="CAF0861008.1"/>
    </source>
</evidence>
<evidence type="ECO:0000313" key="4">
    <source>
        <dbReference type="EMBL" id="CAF4103280.1"/>
    </source>
</evidence>
<protein>
    <submittedName>
        <fullName evidence="1">Uncharacterized protein</fullName>
    </submittedName>
</protein>
<dbReference type="AlphaFoldDB" id="A0A813X6S3"/>
<dbReference type="EMBL" id="CAJNON010000132">
    <property type="protein sequence ID" value="CAF1011402.1"/>
    <property type="molecule type" value="Genomic_DNA"/>
</dbReference>
<evidence type="ECO:0000313" key="3">
    <source>
        <dbReference type="EMBL" id="CAF3515711.1"/>
    </source>
</evidence>
<evidence type="ECO:0000313" key="2">
    <source>
        <dbReference type="EMBL" id="CAF1011402.1"/>
    </source>
</evidence>